<dbReference type="AlphaFoldDB" id="A0A1M5SUS0"/>
<sequence>MASIAVQMAESAIVGRDDKHERAMFAVFQVAIMLKKLNADYQAARHGERDIEP</sequence>
<accession>A0A1M5SUS0</accession>
<name>A0A1M5SUS0_9BRAD</name>
<dbReference type="EMBL" id="LT670818">
    <property type="protein sequence ID" value="SHH42266.1"/>
    <property type="molecule type" value="Genomic_DNA"/>
</dbReference>
<organism evidence="1 2">
    <name type="scientific">Bradyrhizobium erythrophlei</name>
    <dbReference type="NCBI Taxonomy" id="1437360"/>
    <lineage>
        <taxon>Bacteria</taxon>
        <taxon>Pseudomonadati</taxon>
        <taxon>Pseudomonadota</taxon>
        <taxon>Alphaproteobacteria</taxon>
        <taxon>Hyphomicrobiales</taxon>
        <taxon>Nitrobacteraceae</taxon>
        <taxon>Bradyrhizobium</taxon>
    </lineage>
</organism>
<proteinExistence type="predicted"/>
<gene>
    <name evidence="1" type="ORF">SAMN05444169_7388</name>
</gene>
<evidence type="ECO:0000313" key="1">
    <source>
        <dbReference type="EMBL" id="SHH42266.1"/>
    </source>
</evidence>
<protein>
    <submittedName>
        <fullName evidence="1">Uncharacterized protein</fullName>
    </submittedName>
</protein>
<reference evidence="1 2" key="1">
    <citation type="submission" date="2016-11" db="EMBL/GenBank/DDBJ databases">
        <authorList>
            <person name="Jaros S."/>
            <person name="Januszkiewicz K."/>
            <person name="Wedrychowicz H."/>
        </authorList>
    </citation>
    <scope>NUCLEOTIDE SEQUENCE [LARGE SCALE GENOMIC DNA]</scope>
    <source>
        <strain evidence="1 2">GAS242</strain>
    </source>
</reference>
<dbReference type="RefSeq" id="WP_154073639.1">
    <property type="nucleotide sequence ID" value="NZ_LT670818.1"/>
</dbReference>
<dbReference type="Proteomes" id="UP000190675">
    <property type="component" value="Chromosome I"/>
</dbReference>
<evidence type="ECO:0000313" key="2">
    <source>
        <dbReference type="Proteomes" id="UP000190675"/>
    </source>
</evidence>